<dbReference type="PROSITE" id="PS00107">
    <property type="entry name" value="PROTEIN_KINASE_ATP"/>
    <property type="match status" value="1"/>
</dbReference>
<feature type="binding site" evidence="6">
    <location>
        <position position="59"/>
    </location>
    <ligand>
        <name>ATP</name>
        <dbReference type="ChEBI" id="CHEBI:30616"/>
    </ligand>
</feature>
<feature type="region of interest" description="Disordered" evidence="7">
    <location>
        <begin position="345"/>
        <end position="385"/>
    </location>
</feature>
<comment type="caution">
    <text evidence="9">The sequence shown here is derived from an EMBL/GenBank/DDBJ whole genome shotgun (WGS) entry which is preliminary data.</text>
</comment>
<feature type="domain" description="Protein kinase" evidence="8">
    <location>
        <begin position="29"/>
        <end position="302"/>
    </location>
</feature>
<dbReference type="Pfam" id="PF00069">
    <property type="entry name" value="Pkinase"/>
    <property type="match status" value="1"/>
</dbReference>
<dbReference type="PANTHER" id="PTHR24349">
    <property type="entry name" value="SERINE/THREONINE-PROTEIN KINASE"/>
    <property type="match status" value="1"/>
</dbReference>
<accession>A0AAW1RDY6</accession>
<keyword evidence="4" id="KW-0418">Kinase</keyword>
<dbReference type="InterPro" id="IPR008271">
    <property type="entry name" value="Ser/Thr_kinase_AS"/>
</dbReference>
<evidence type="ECO:0000256" key="3">
    <source>
        <dbReference type="ARBA" id="ARBA00022741"/>
    </source>
</evidence>
<evidence type="ECO:0000256" key="6">
    <source>
        <dbReference type="PROSITE-ProRule" id="PRU10141"/>
    </source>
</evidence>
<dbReference type="PROSITE" id="PS50011">
    <property type="entry name" value="PROTEIN_KINASE_DOM"/>
    <property type="match status" value="1"/>
</dbReference>
<gene>
    <name evidence="9" type="ORF">WJX81_000472</name>
</gene>
<protein>
    <recommendedName>
        <fullName evidence="8">Protein kinase domain-containing protein</fullName>
    </recommendedName>
</protein>
<proteinExistence type="predicted"/>
<dbReference type="GO" id="GO:0005524">
    <property type="term" value="F:ATP binding"/>
    <property type="evidence" value="ECO:0007669"/>
    <property type="project" value="UniProtKB-UniRule"/>
</dbReference>
<feature type="region of interest" description="Disordered" evidence="7">
    <location>
        <begin position="583"/>
        <end position="661"/>
    </location>
</feature>
<dbReference type="EMBL" id="JALJOU010000044">
    <property type="protein sequence ID" value="KAK9831839.1"/>
    <property type="molecule type" value="Genomic_DNA"/>
</dbReference>
<dbReference type="Gene3D" id="3.30.200.20">
    <property type="entry name" value="Phosphorylase Kinase, domain 1"/>
    <property type="match status" value="1"/>
</dbReference>
<evidence type="ECO:0000313" key="10">
    <source>
        <dbReference type="Proteomes" id="UP001445335"/>
    </source>
</evidence>
<dbReference type="SMART" id="SM00220">
    <property type="entry name" value="S_TKc"/>
    <property type="match status" value="1"/>
</dbReference>
<dbReference type="PROSITE" id="PS00108">
    <property type="entry name" value="PROTEIN_KINASE_ST"/>
    <property type="match status" value="1"/>
</dbReference>
<evidence type="ECO:0000256" key="5">
    <source>
        <dbReference type="ARBA" id="ARBA00022840"/>
    </source>
</evidence>
<keyword evidence="10" id="KW-1185">Reference proteome</keyword>
<feature type="compositionally biased region" description="Polar residues" evidence="7">
    <location>
        <begin position="651"/>
        <end position="661"/>
    </location>
</feature>
<dbReference type="InterPro" id="IPR050205">
    <property type="entry name" value="CDPK_Ser/Thr_kinases"/>
</dbReference>
<dbReference type="Gene3D" id="1.10.510.10">
    <property type="entry name" value="Transferase(Phosphotransferase) domain 1"/>
    <property type="match status" value="1"/>
</dbReference>
<dbReference type="GO" id="GO:0004674">
    <property type="term" value="F:protein serine/threonine kinase activity"/>
    <property type="evidence" value="ECO:0007669"/>
    <property type="project" value="UniProtKB-KW"/>
</dbReference>
<keyword evidence="3 6" id="KW-0547">Nucleotide-binding</keyword>
<evidence type="ECO:0000256" key="1">
    <source>
        <dbReference type="ARBA" id="ARBA00022527"/>
    </source>
</evidence>
<name>A0AAW1RDY6_9CHLO</name>
<reference evidence="9 10" key="1">
    <citation type="journal article" date="2024" name="Nat. Commun.">
        <title>Phylogenomics reveals the evolutionary origins of lichenization in chlorophyte algae.</title>
        <authorList>
            <person name="Puginier C."/>
            <person name="Libourel C."/>
            <person name="Otte J."/>
            <person name="Skaloud P."/>
            <person name="Haon M."/>
            <person name="Grisel S."/>
            <person name="Petersen M."/>
            <person name="Berrin J.G."/>
            <person name="Delaux P.M."/>
            <person name="Dal Grande F."/>
            <person name="Keller J."/>
        </authorList>
    </citation>
    <scope>NUCLEOTIDE SEQUENCE [LARGE SCALE GENOMIC DNA]</scope>
    <source>
        <strain evidence="9 10">SAG 245.80</strain>
    </source>
</reference>
<keyword evidence="2" id="KW-0808">Transferase</keyword>
<evidence type="ECO:0000256" key="7">
    <source>
        <dbReference type="SAM" id="MobiDB-lite"/>
    </source>
</evidence>
<evidence type="ECO:0000313" key="9">
    <source>
        <dbReference type="EMBL" id="KAK9831839.1"/>
    </source>
</evidence>
<dbReference type="InterPro" id="IPR000719">
    <property type="entry name" value="Prot_kinase_dom"/>
</dbReference>
<dbReference type="InterPro" id="IPR011009">
    <property type="entry name" value="Kinase-like_dom_sf"/>
</dbReference>
<dbReference type="InterPro" id="IPR017441">
    <property type="entry name" value="Protein_kinase_ATP_BS"/>
</dbReference>
<keyword evidence="5 6" id="KW-0067">ATP-binding</keyword>
<dbReference type="SUPFAM" id="SSF56112">
    <property type="entry name" value="Protein kinase-like (PK-like)"/>
    <property type="match status" value="1"/>
</dbReference>
<dbReference type="Proteomes" id="UP001445335">
    <property type="component" value="Unassembled WGS sequence"/>
</dbReference>
<feature type="compositionally biased region" description="Gly residues" evidence="7">
    <location>
        <begin position="351"/>
        <end position="369"/>
    </location>
</feature>
<keyword evidence="1" id="KW-0723">Serine/threonine-protein kinase</keyword>
<dbReference type="AlphaFoldDB" id="A0AAW1RDY6"/>
<evidence type="ECO:0000256" key="2">
    <source>
        <dbReference type="ARBA" id="ARBA00022679"/>
    </source>
</evidence>
<feature type="region of interest" description="Disordered" evidence="7">
    <location>
        <begin position="555"/>
        <end position="574"/>
    </location>
</feature>
<evidence type="ECO:0000259" key="8">
    <source>
        <dbReference type="PROSITE" id="PS50011"/>
    </source>
</evidence>
<evidence type="ECO:0000256" key="4">
    <source>
        <dbReference type="ARBA" id="ARBA00022777"/>
    </source>
</evidence>
<sequence>MGLNCCTLTGALGAEEWRQWGQHPARKDWDVIMDLGEGAFSEVVLARSKKDPNKYAALKVVFLESPQVVDDPDHLAIMKREADLLMMLDHPGIVECFDVIDDGHQMVIVMEWLRGGHLLDKLEEMAGQHYSEQQASILFTQLAEGLAYMHDRGVMHRDIKAENMVFRDSAAAAAAKKIPPQVKIIDLGMAAMYNPEKPVHGALGSPGFVAPEIVMDAPHAPSMDVFSLGVVLFIMLVGRKPYNIADSESLAYVYLELHTAPALRDKRWADLSKQAKDLLLRMLEYDPSKRITAKQVLAHEWVATRGGVVPRLLQPTVVRGAANVASVRRLRNLVHGVVALNRVVAPEDGGASPGSGGALATGGAPGSPGGSLHKPGEGSPLDRSVHARREFTRRRRAGGDAAARGRSGLENFAMRLNARALSRMHDAGTTFEPQRDLSTRYGPNGKPGFAGNFPSMNERGLATVGGSRLFYSVHGGSAFADAEPLDGTAGGRRRLSSLKPSSTAVNLSDMVPHDFSVHNASVSGGTVERTRSNATTSELLMSMGGSVRQLMRRSSAAVTDEDMETKSAGGGLMGKLSSVVGGIGGSWHGSRHNGESGSGSGSKRGQASALQSLLNGGGGHSAAVDASAPGRLAGGGLGGAQRSTRRVQRLQPLTDSPPSST</sequence>
<organism evidence="9 10">
    <name type="scientific">Elliptochloris bilobata</name>
    <dbReference type="NCBI Taxonomy" id="381761"/>
    <lineage>
        <taxon>Eukaryota</taxon>
        <taxon>Viridiplantae</taxon>
        <taxon>Chlorophyta</taxon>
        <taxon>core chlorophytes</taxon>
        <taxon>Trebouxiophyceae</taxon>
        <taxon>Trebouxiophyceae incertae sedis</taxon>
        <taxon>Elliptochloris clade</taxon>
        <taxon>Elliptochloris</taxon>
    </lineage>
</organism>